<dbReference type="InterPro" id="IPR026960">
    <property type="entry name" value="RVT-Znf"/>
</dbReference>
<keyword evidence="1" id="KW-1133">Transmembrane helix</keyword>
<keyword evidence="3" id="KW-0808">Transferase</keyword>
<keyword evidence="3" id="KW-0548">Nucleotidyltransferase</keyword>
<keyword evidence="1" id="KW-0812">Transmembrane</keyword>
<evidence type="ECO:0000313" key="3">
    <source>
        <dbReference type="EMBL" id="RHN59920.1"/>
    </source>
</evidence>
<comment type="caution">
    <text evidence="3">The sequence shown here is derived from an EMBL/GenBank/DDBJ whole genome shotgun (WGS) entry which is preliminary data.</text>
</comment>
<dbReference type="Pfam" id="PF13966">
    <property type="entry name" value="zf-RVT"/>
    <property type="match status" value="1"/>
</dbReference>
<dbReference type="GO" id="GO:0003964">
    <property type="term" value="F:RNA-directed DNA polymerase activity"/>
    <property type="evidence" value="ECO:0007669"/>
    <property type="project" value="UniProtKB-KW"/>
</dbReference>
<keyword evidence="3" id="KW-0695">RNA-directed DNA polymerase</keyword>
<dbReference type="Proteomes" id="UP000265566">
    <property type="component" value="Chromosome 4"/>
</dbReference>
<dbReference type="PANTHER" id="PTHR33116">
    <property type="entry name" value="REVERSE TRANSCRIPTASE ZINC-BINDING DOMAIN-CONTAINING PROTEIN-RELATED-RELATED"/>
    <property type="match status" value="1"/>
</dbReference>
<evidence type="ECO:0000259" key="2">
    <source>
        <dbReference type="Pfam" id="PF13966"/>
    </source>
</evidence>
<dbReference type="AlphaFoldDB" id="A0A396I2V6"/>
<dbReference type="EMBL" id="PSQE01000004">
    <property type="protein sequence ID" value="RHN59920.1"/>
    <property type="molecule type" value="Genomic_DNA"/>
</dbReference>
<accession>A0A396I2V6</accession>
<keyword evidence="1" id="KW-0472">Membrane</keyword>
<feature type="domain" description="Reverse transcriptase zinc-binding" evidence="2">
    <location>
        <begin position="204"/>
        <end position="291"/>
    </location>
</feature>
<proteinExistence type="predicted"/>
<dbReference type="Gramene" id="rna22090">
    <property type="protein sequence ID" value="RHN59920.1"/>
    <property type="gene ID" value="gene22090"/>
</dbReference>
<evidence type="ECO:0000256" key="1">
    <source>
        <dbReference type="SAM" id="Phobius"/>
    </source>
</evidence>
<protein>
    <submittedName>
        <fullName evidence="3">Putative reverse transcriptase zinc-binding domain-containing protein</fullName>
    </submittedName>
</protein>
<sequence length="396" mass="45832">MSIVKRIKSRLSGWNSRYLSFGGRLVLLKSVLSSLPVYVLSFFKAPSGKWCWRLLVDRESLWYRVVSARYGVEGGYVREAGREASAWWREISVLRVEGWFSDNVSRVVGDGKNTMFWTDAWVGGMPLSERFTKLFNLSLLKSESVFGMFTLGWGLEGAAWRWRRGLFAWEEELVGDLRLLLQNVTLQVDRVDRRFWRLETDSVYTVRSAYNFLTANAPTDGAVSLPFLWNRDVPLKVVLFAWRLLRDRLPTKDNLIRRHVMGIDDQFCVGCGEVETSSHLFLHCNLFGAIWNYIFRWIGVSSVLPGDVISLFNQFNFFGGAANSRKALLQVIWFASVWEIWKERNNRVFNDKNCSIPQLVDKIKSLTFLWLKGKYVTLPSNYHGWWLCPFTILGVG</sequence>
<gene>
    <name evidence="3" type="ORF">MtrunA17_Chr4g0019431</name>
</gene>
<name>A0A396I2V6_MEDTR</name>
<feature type="transmembrane region" description="Helical" evidence="1">
    <location>
        <begin position="21"/>
        <end position="43"/>
    </location>
</feature>
<reference evidence="3" key="1">
    <citation type="journal article" date="2018" name="Nat. Plants">
        <title>Whole-genome landscape of Medicago truncatula symbiotic genes.</title>
        <authorList>
            <person name="Pecrix Y."/>
            <person name="Gamas P."/>
            <person name="Carrere S."/>
        </authorList>
    </citation>
    <scope>NUCLEOTIDE SEQUENCE</scope>
    <source>
        <tissue evidence="3">Leaves</tissue>
    </source>
</reference>
<dbReference type="PANTHER" id="PTHR33116:SF78">
    <property type="entry name" value="OS12G0587133 PROTEIN"/>
    <property type="match status" value="1"/>
</dbReference>
<organism evidence="3">
    <name type="scientific">Medicago truncatula</name>
    <name type="common">Barrel medic</name>
    <name type="synonym">Medicago tribuloides</name>
    <dbReference type="NCBI Taxonomy" id="3880"/>
    <lineage>
        <taxon>Eukaryota</taxon>
        <taxon>Viridiplantae</taxon>
        <taxon>Streptophyta</taxon>
        <taxon>Embryophyta</taxon>
        <taxon>Tracheophyta</taxon>
        <taxon>Spermatophyta</taxon>
        <taxon>Magnoliopsida</taxon>
        <taxon>eudicotyledons</taxon>
        <taxon>Gunneridae</taxon>
        <taxon>Pentapetalae</taxon>
        <taxon>rosids</taxon>
        <taxon>fabids</taxon>
        <taxon>Fabales</taxon>
        <taxon>Fabaceae</taxon>
        <taxon>Papilionoideae</taxon>
        <taxon>50 kb inversion clade</taxon>
        <taxon>NPAAA clade</taxon>
        <taxon>Hologalegina</taxon>
        <taxon>IRL clade</taxon>
        <taxon>Trifolieae</taxon>
        <taxon>Medicago</taxon>
    </lineage>
</organism>